<feature type="chain" id="PRO_5045212975" evidence="3">
    <location>
        <begin position="24"/>
        <end position="1064"/>
    </location>
</feature>
<proteinExistence type="inferred from homology"/>
<evidence type="ECO:0000313" key="5">
    <source>
        <dbReference type="EMBL" id="MCM8568484.1"/>
    </source>
</evidence>
<dbReference type="Pfam" id="PF13715">
    <property type="entry name" value="CarbopepD_reg_2"/>
    <property type="match status" value="1"/>
</dbReference>
<evidence type="ECO:0000259" key="4">
    <source>
        <dbReference type="Pfam" id="PF07715"/>
    </source>
</evidence>
<keyword evidence="2" id="KW-0812">Transmembrane</keyword>
<sequence length="1064" mass="119166">MKQGITRLYVLLIFAFAGITAHSQDLSDQRTITGNVVDNAGEAIQGVNVIVKGTNNGVVTDEEGHYSIRAFGTDVLTFSFIGMKTVERQVGTESNIDVTMVEDSEQLDDVVVVGYGEQKREHLTGAVETVDIEEINQLPVGDLGTALSGRILGVGVSGGSTRPGTAAQLTIRNPITLSKDGGDLQPLYVIDGVLQLDAQGRNDNSYFNSLDASEVESISILKDAAAAVYGSRASNGVVVVTTKRGKEGAPRFSYSGSYGISDEQQRTEVLNAYEYAQYYNILNGPNGRDRDPSEENSFFSQDELEYFRNNSYDWLEDAWSSSTTQRHTLNVSGGSDLATYFGGVSYYTQDGNLGPIDYDRFTFRAGTDVNVANGLNVGLQLSGNFTNEDRVFSKIGGENPENDYRNLLLAPPYLPPYVNGFPVRLPSAGSREAYHYYEIQRLGNTTHDRSNDMRINLDAEYAVPFVEGLKLSARYGRSMGHSRNNRLGTFYNLYEIVDRGGDNHHIYEQGTVGDPRRFENGNEIRKSNITSLLEQFNGTISYANDFGKHSVSGLFSMERSESEAFQEDAAIDDPLQDSNGTFRTAFGAPNVRDFTNEAGSLSYIGRLNYQYDDRYLFEFLYRTDASTKFAPENYWGDFYSLSAGWILSREDFFTADWVDFFKIRYSVGLLGKDDTKPWLWRQRYTYQYGNGIVLGGGGPVTVGVKAEASPNRAATWSDDFKNNLGFDARFLDNRLTSTIELFYNEGTNILLERIGNVPFTVGGTLAAENFAEVNFYGYEIGVGWNDRIGDDFSYGIDARFSWNDNKMKVGNFNDEDILKPWFAKPNESTDFGVYGYDYLGMFEDQDEIDAYVEEYNIQEVFGTSVDDLEPGTLYYRDVRGEYLGDGEFAEPDGIIDENDQIKLADKEQNHYGFGTTLKFRWKDLSFNAVVAGSFGGWSEYAAKDALNSNIARNFSNLPKDWNDIYDPQLNPDGTMPNPAFTNINFRRSQFWEQSAFSMAVRNVTLGYRLPRTVSESLNIENANLNFTALNPLNLYNPNDHFNNFGNWQNYPVLRTFSLGLNVTF</sequence>
<dbReference type="Pfam" id="PF07715">
    <property type="entry name" value="Plug"/>
    <property type="match status" value="1"/>
</dbReference>
<dbReference type="NCBIfam" id="TIGR04057">
    <property type="entry name" value="SusC_RagA_signa"/>
    <property type="match status" value="1"/>
</dbReference>
<reference evidence="5" key="1">
    <citation type="submission" date="2022-06" db="EMBL/GenBank/DDBJ databases">
        <title>Gramella sediminis sp. nov., isolated from deep-sea sediment of the Indian Ocean.</title>
        <authorList>
            <person name="Yang L."/>
        </authorList>
    </citation>
    <scope>NUCLEOTIDE SEQUENCE</scope>
    <source>
        <strain evidence="5">HMD3159</strain>
    </source>
</reference>
<keyword evidence="2" id="KW-0472">Membrane</keyword>
<feature type="signal peptide" evidence="3">
    <location>
        <begin position="1"/>
        <end position="23"/>
    </location>
</feature>
<dbReference type="NCBIfam" id="TIGR04056">
    <property type="entry name" value="OMP_RagA_SusC"/>
    <property type="match status" value="1"/>
</dbReference>
<evidence type="ECO:0000256" key="1">
    <source>
        <dbReference type="ARBA" id="ARBA00022729"/>
    </source>
</evidence>
<evidence type="ECO:0000256" key="3">
    <source>
        <dbReference type="SAM" id="SignalP"/>
    </source>
</evidence>
<comment type="subcellular location">
    <subcellularLocation>
        <location evidence="2">Cell outer membrane</location>
        <topology evidence="2">Multi-pass membrane protein</topology>
    </subcellularLocation>
</comment>
<dbReference type="SUPFAM" id="SSF56935">
    <property type="entry name" value="Porins"/>
    <property type="match status" value="1"/>
</dbReference>
<comment type="similarity">
    <text evidence="2">Belongs to the TonB-dependent receptor family.</text>
</comment>
<dbReference type="InterPro" id="IPR012910">
    <property type="entry name" value="Plug_dom"/>
</dbReference>
<protein>
    <submittedName>
        <fullName evidence="5">SusC/RagA family TonB-linked outer membrane protein</fullName>
    </submittedName>
</protein>
<accession>A0ABT0Z104</accession>
<keyword evidence="2" id="KW-0813">Transport</keyword>
<evidence type="ECO:0000313" key="6">
    <source>
        <dbReference type="Proteomes" id="UP001155077"/>
    </source>
</evidence>
<organism evidence="5 6">
    <name type="scientific">Gramella jeungdoensis</name>
    <dbReference type="NCBI Taxonomy" id="708091"/>
    <lineage>
        <taxon>Bacteria</taxon>
        <taxon>Pseudomonadati</taxon>
        <taxon>Bacteroidota</taxon>
        <taxon>Flavobacteriia</taxon>
        <taxon>Flavobacteriales</taxon>
        <taxon>Flavobacteriaceae</taxon>
        <taxon>Christiangramia</taxon>
    </lineage>
</organism>
<dbReference type="Gene3D" id="2.170.130.10">
    <property type="entry name" value="TonB-dependent receptor, plug domain"/>
    <property type="match status" value="1"/>
</dbReference>
<dbReference type="PROSITE" id="PS52016">
    <property type="entry name" value="TONB_DEPENDENT_REC_3"/>
    <property type="match status" value="1"/>
</dbReference>
<dbReference type="InterPro" id="IPR023996">
    <property type="entry name" value="TonB-dep_OMP_SusC/RagA"/>
</dbReference>
<gene>
    <name evidence="5" type="ORF">NE848_03790</name>
</gene>
<evidence type="ECO:0000256" key="2">
    <source>
        <dbReference type="PROSITE-ProRule" id="PRU01360"/>
    </source>
</evidence>
<dbReference type="InterPro" id="IPR008969">
    <property type="entry name" value="CarboxyPept-like_regulatory"/>
</dbReference>
<comment type="caution">
    <text evidence="5">The sequence shown here is derived from an EMBL/GenBank/DDBJ whole genome shotgun (WGS) entry which is preliminary data.</text>
</comment>
<keyword evidence="2" id="KW-1134">Transmembrane beta strand</keyword>
<dbReference type="PANTHER" id="PTHR30069">
    <property type="entry name" value="TONB-DEPENDENT OUTER MEMBRANE RECEPTOR"/>
    <property type="match status" value="1"/>
</dbReference>
<dbReference type="RefSeq" id="WP_252110878.1">
    <property type="nucleotide sequence ID" value="NZ_JAMSCK010000001.1"/>
</dbReference>
<keyword evidence="6" id="KW-1185">Reference proteome</keyword>
<dbReference type="EMBL" id="JAMSCK010000001">
    <property type="protein sequence ID" value="MCM8568484.1"/>
    <property type="molecule type" value="Genomic_DNA"/>
</dbReference>
<dbReference type="InterPro" id="IPR039426">
    <property type="entry name" value="TonB-dep_rcpt-like"/>
</dbReference>
<keyword evidence="1 3" id="KW-0732">Signal</keyword>
<feature type="domain" description="TonB-dependent receptor plug" evidence="4">
    <location>
        <begin position="122"/>
        <end position="237"/>
    </location>
</feature>
<dbReference type="InterPro" id="IPR023997">
    <property type="entry name" value="TonB-dep_OMP_SusC/RagA_CS"/>
</dbReference>
<dbReference type="PANTHER" id="PTHR30069:SF29">
    <property type="entry name" value="HEMOGLOBIN AND HEMOGLOBIN-HAPTOGLOBIN-BINDING PROTEIN 1-RELATED"/>
    <property type="match status" value="1"/>
</dbReference>
<keyword evidence="2" id="KW-0998">Cell outer membrane</keyword>
<dbReference type="Gene3D" id="2.60.40.1120">
    <property type="entry name" value="Carboxypeptidase-like, regulatory domain"/>
    <property type="match status" value="1"/>
</dbReference>
<dbReference type="SUPFAM" id="SSF49464">
    <property type="entry name" value="Carboxypeptidase regulatory domain-like"/>
    <property type="match status" value="1"/>
</dbReference>
<dbReference type="InterPro" id="IPR037066">
    <property type="entry name" value="Plug_dom_sf"/>
</dbReference>
<dbReference type="Proteomes" id="UP001155077">
    <property type="component" value="Unassembled WGS sequence"/>
</dbReference>
<name>A0ABT0Z104_9FLAO</name>